<keyword evidence="2" id="KW-1185">Reference proteome</keyword>
<protein>
    <submittedName>
        <fullName evidence="3">Uncharacterized protein</fullName>
    </submittedName>
</protein>
<feature type="transmembrane region" description="Helical" evidence="1">
    <location>
        <begin position="20"/>
        <end position="44"/>
    </location>
</feature>
<accession>A0A914CFV4</accession>
<dbReference type="WBParaSite" id="ACRNAN_Path_998.g3834.t1">
    <property type="protein sequence ID" value="ACRNAN_Path_998.g3834.t1"/>
    <property type="gene ID" value="ACRNAN_Path_998.g3834"/>
</dbReference>
<dbReference type="Proteomes" id="UP000887540">
    <property type="component" value="Unplaced"/>
</dbReference>
<organism evidence="2 3">
    <name type="scientific">Acrobeloides nanus</name>
    <dbReference type="NCBI Taxonomy" id="290746"/>
    <lineage>
        <taxon>Eukaryota</taxon>
        <taxon>Metazoa</taxon>
        <taxon>Ecdysozoa</taxon>
        <taxon>Nematoda</taxon>
        <taxon>Chromadorea</taxon>
        <taxon>Rhabditida</taxon>
        <taxon>Tylenchina</taxon>
        <taxon>Cephalobomorpha</taxon>
        <taxon>Cephaloboidea</taxon>
        <taxon>Cephalobidae</taxon>
        <taxon>Acrobeloides</taxon>
    </lineage>
</organism>
<dbReference type="AlphaFoldDB" id="A0A914CFV4"/>
<evidence type="ECO:0000313" key="2">
    <source>
        <dbReference type="Proteomes" id="UP000887540"/>
    </source>
</evidence>
<keyword evidence="1" id="KW-0472">Membrane</keyword>
<reference evidence="3" key="1">
    <citation type="submission" date="2022-11" db="UniProtKB">
        <authorList>
            <consortium name="WormBaseParasite"/>
        </authorList>
    </citation>
    <scope>IDENTIFICATION</scope>
</reference>
<evidence type="ECO:0000313" key="3">
    <source>
        <dbReference type="WBParaSite" id="ACRNAN_Path_998.g3834.t1"/>
    </source>
</evidence>
<keyword evidence="1" id="KW-0812">Transmembrane</keyword>
<name>A0A914CFV4_9BILA</name>
<evidence type="ECO:0000256" key="1">
    <source>
        <dbReference type="SAM" id="Phobius"/>
    </source>
</evidence>
<sequence>MEADEYVLHDWTDWGDWHGPYAIILGIMIVSFVFIVIMMLIRLLNQRHIFVERGYKLPQYNVDSKYREGIPNLNFEPRPSNPNTLFNYNI</sequence>
<proteinExistence type="predicted"/>
<keyword evidence="1" id="KW-1133">Transmembrane helix</keyword>